<proteinExistence type="predicted"/>
<name>A0A4U6CZF8_9BACT</name>
<dbReference type="Proteomes" id="UP000304900">
    <property type="component" value="Unassembled WGS sequence"/>
</dbReference>
<gene>
    <name evidence="3" type="ORF">FDK13_20655</name>
</gene>
<feature type="domain" description="Secretion system C-terminal sorting" evidence="2">
    <location>
        <begin position="294"/>
        <end position="368"/>
    </location>
</feature>
<keyword evidence="4" id="KW-1185">Reference proteome</keyword>
<dbReference type="Pfam" id="PF18962">
    <property type="entry name" value="Por_Secre_tail"/>
    <property type="match status" value="1"/>
</dbReference>
<evidence type="ECO:0000313" key="3">
    <source>
        <dbReference type="EMBL" id="TKT90152.1"/>
    </source>
</evidence>
<comment type="caution">
    <text evidence="3">The sequence shown here is derived from an EMBL/GenBank/DDBJ whole genome shotgun (WGS) entry which is preliminary data.</text>
</comment>
<evidence type="ECO:0000256" key="1">
    <source>
        <dbReference type="SAM" id="SignalP"/>
    </source>
</evidence>
<organism evidence="3 4">
    <name type="scientific">Dyadobacter frigoris</name>
    <dbReference type="NCBI Taxonomy" id="2576211"/>
    <lineage>
        <taxon>Bacteria</taxon>
        <taxon>Pseudomonadati</taxon>
        <taxon>Bacteroidota</taxon>
        <taxon>Cytophagia</taxon>
        <taxon>Cytophagales</taxon>
        <taxon>Spirosomataceae</taxon>
        <taxon>Dyadobacter</taxon>
    </lineage>
</organism>
<feature type="signal peptide" evidence="1">
    <location>
        <begin position="1"/>
        <end position="20"/>
    </location>
</feature>
<feature type="chain" id="PRO_5020601612" evidence="1">
    <location>
        <begin position="21"/>
        <end position="370"/>
    </location>
</feature>
<evidence type="ECO:0000313" key="4">
    <source>
        <dbReference type="Proteomes" id="UP000304900"/>
    </source>
</evidence>
<reference evidence="3 4" key="1">
    <citation type="submission" date="2019-05" db="EMBL/GenBank/DDBJ databases">
        <title>Dyadobacter AR-3-8 sp. nov., isolated from arctic soil.</title>
        <authorList>
            <person name="Chaudhary D.K."/>
        </authorList>
    </citation>
    <scope>NUCLEOTIDE SEQUENCE [LARGE SCALE GENOMIC DNA]</scope>
    <source>
        <strain evidence="3 4">AR-3-8</strain>
    </source>
</reference>
<dbReference type="EMBL" id="SZVO01000010">
    <property type="protein sequence ID" value="TKT90152.1"/>
    <property type="molecule type" value="Genomic_DNA"/>
</dbReference>
<protein>
    <submittedName>
        <fullName evidence="3">T9SS type A sorting domain-containing protein</fullName>
    </submittedName>
</protein>
<keyword evidence="1" id="KW-0732">Signal</keyword>
<dbReference type="NCBIfam" id="TIGR04183">
    <property type="entry name" value="Por_Secre_tail"/>
    <property type="match status" value="1"/>
</dbReference>
<dbReference type="RefSeq" id="WP_137341915.1">
    <property type="nucleotide sequence ID" value="NZ_BSQH01000004.1"/>
</dbReference>
<accession>A0A4U6CZF8</accession>
<dbReference type="AlphaFoldDB" id="A0A4U6CZF8"/>
<dbReference type="InterPro" id="IPR026444">
    <property type="entry name" value="Secre_tail"/>
</dbReference>
<sequence length="370" mass="40558">MSAFYRIVLLLCLCSSASYATHLLGGEIRAVNLSGQTYRITAQIYFDVSPQGSGAGAAQDAVMICFGDGNTAQVKRTSFDVLSGDQNGVAVGTYDVTYTYPSSGIFQISTNIANRTSNLLNFSNSEFSEMFLWTVIDTQVSNSTPVLPLPIFTAGSKQIFKIDLKSTVTDSDSTTAHLQKLSKTSPGTCGVRSLNDTYIYPNDVNKKGTFYVDQTAKKLVWNAPDLLGKYIYAVVIDEWRDGIKISETYREGLITVIDKSGPTVEIPPYVPVNDSGLITSLPDSDNLSMVVDAFPVPTEDFLTVSVKSVTATTLRVELINMNGQIVKQINTTENLIQWSQQLDLRQLAKGLYIVRVTDQLGKFVTRKIAR</sequence>
<dbReference type="OrthoDB" id="1123245at2"/>
<evidence type="ECO:0000259" key="2">
    <source>
        <dbReference type="Pfam" id="PF18962"/>
    </source>
</evidence>